<keyword evidence="1" id="KW-0812">Transmembrane</keyword>
<reference evidence="2" key="1">
    <citation type="submission" date="2007-07" db="EMBL/GenBank/DDBJ databases">
        <title>PCAP assembly of the Caenorhabditis remanei genome.</title>
        <authorList>
            <consortium name="The Caenorhabditis remanei Sequencing Consortium"/>
            <person name="Wilson R.K."/>
        </authorList>
    </citation>
    <scope>NUCLEOTIDE SEQUENCE [LARGE SCALE GENOMIC DNA]</scope>
    <source>
        <strain evidence="2">PB4641</strain>
    </source>
</reference>
<dbReference type="PANTHER" id="PTHR31720">
    <property type="entry name" value="SERPENTINE RECEPTOR, CLASS Z-RELATED"/>
    <property type="match status" value="1"/>
</dbReference>
<evidence type="ECO:0000256" key="1">
    <source>
        <dbReference type="SAM" id="Phobius"/>
    </source>
</evidence>
<dbReference type="AlphaFoldDB" id="E3MDR0"/>
<feature type="transmembrane region" description="Helical" evidence="1">
    <location>
        <begin position="21"/>
        <end position="46"/>
    </location>
</feature>
<feature type="transmembrane region" description="Helical" evidence="1">
    <location>
        <begin position="100"/>
        <end position="118"/>
    </location>
</feature>
<dbReference type="Proteomes" id="UP000008281">
    <property type="component" value="Unassembled WGS sequence"/>
</dbReference>
<dbReference type="Pfam" id="PF10325">
    <property type="entry name" value="7TM_GPCR_Srz"/>
    <property type="match status" value="2"/>
</dbReference>
<evidence type="ECO:0000313" key="3">
    <source>
        <dbReference type="Proteomes" id="UP000008281"/>
    </source>
</evidence>
<evidence type="ECO:0000313" key="2">
    <source>
        <dbReference type="EMBL" id="EFO99154.1"/>
    </source>
</evidence>
<dbReference type="PANTHER" id="PTHR31720:SF3">
    <property type="entry name" value="SERPENTINE RECEPTOR, CLASS Z-RELATED"/>
    <property type="match status" value="1"/>
</dbReference>
<dbReference type="HOGENOM" id="CLU_402932_0_0_1"/>
<organism evidence="3">
    <name type="scientific">Caenorhabditis remanei</name>
    <name type="common">Caenorhabditis vulgaris</name>
    <dbReference type="NCBI Taxonomy" id="31234"/>
    <lineage>
        <taxon>Eukaryota</taxon>
        <taxon>Metazoa</taxon>
        <taxon>Ecdysozoa</taxon>
        <taxon>Nematoda</taxon>
        <taxon>Chromadorea</taxon>
        <taxon>Rhabditida</taxon>
        <taxon>Rhabditina</taxon>
        <taxon>Rhabditomorpha</taxon>
        <taxon>Rhabditoidea</taxon>
        <taxon>Rhabditidae</taxon>
        <taxon>Peloderinae</taxon>
        <taxon>Caenorhabditis</taxon>
    </lineage>
</organism>
<evidence type="ECO:0008006" key="4">
    <source>
        <dbReference type="Google" id="ProtNLM"/>
    </source>
</evidence>
<keyword evidence="3" id="KW-1185">Reference proteome</keyword>
<feature type="transmembrane region" description="Helical" evidence="1">
    <location>
        <begin position="349"/>
        <end position="366"/>
    </location>
</feature>
<sequence>MNYLPFSNVSEVIPSMGDPKLLQVVEIIQNVIHIIQLLVFPMYTYVFWKNRKRDEKTPLYPILNHFFQVTIFFNFSHFIIFIIPLLFVKIFHIDYSTPTLATFFFCIFLVFFFLMFSIHWFVYVYHILLFLLAIQRFFLYFYPESEKRIAVGHKNTKRIVFCLYLFFAGREGYNFFKLQTLRLVYDYDYPNMHQVLNTFLFLSTLLYIPMYISVRKMGHLMSAQLNKPQRYIFWQSLAIFVGKFLCIGPLVLYLNGSITKDYNGRLLSSVDHFMIPIIIQVTYLGCNKQNLESAFQLIARIFRWKRSSAVQPYVIENAGIPVFRLYLAKSNSIYDDGIRGKVQIIGDNLSIAQFFFIFPLLVYIFWKNRERDGKTALYPITRHFFKITVLFCLYTLMQVPLSLYSYFAPILSPHILKYFSLIIANIATIIAYFYSLSIQIYFILLSFSAIQRFLTYFYPKCERFGHKAIGRIIILSYSVSVAYDLVHFVNRLFLKAPHPDSLWNLNRLLNLYFFFSTLLYILVYIRSRYSNLAQLTEAQRLIFRQELALCIGKLLSFTPLIILYLTGNITLRYYNVILDDIDKYLIPIVIQATYLGCNKPIITRIFKRSPGVEPYGCDGAIYLLYTLLDITIIPFIIQVTYLGCNKRNIDALLGSFGLKRIFNVSNGSCMSSQVQPERSVVSS</sequence>
<proteinExistence type="predicted"/>
<feature type="transmembrane region" description="Helical" evidence="1">
    <location>
        <begin position="620"/>
        <end position="642"/>
    </location>
</feature>
<keyword evidence="1" id="KW-0472">Membrane</keyword>
<feature type="transmembrane region" description="Helical" evidence="1">
    <location>
        <begin position="509"/>
        <end position="526"/>
    </location>
</feature>
<feature type="transmembrane region" description="Helical" evidence="1">
    <location>
        <begin position="193"/>
        <end position="212"/>
    </location>
</feature>
<protein>
    <recommendedName>
        <fullName evidence="4">Serpentine receptor class gamma</fullName>
    </recommendedName>
</protein>
<feature type="transmembrane region" description="Helical" evidence="1">
    <location>
        <begin position="547"/>
        <end position="566"/>
    </location>
</feature>
<keyword evidence="1" id="KW-1133">Transmembrane helix</keyword>
<feature type="transmembrane region" description="Helical" evidence="1">
    <location>
        <begin position="468"/>
        <end position="489"/>
    </location>
</feature>
<dbReference type="InterPro" id="IPR018817">
    <property type="entry name" value="7TM_GPCR_serpentine_rcpt_Srz"/>
</dbReference>
<feature type="transmembrane region" description="Helical" evidence="1">
    <location>
        <begin position="419"/>
        <end position="447"/>
    </location>
</feature>
<gene>
    <name evidence="2" type="ORF">CRE_17951</name>
</gene>
<dbReference type="EMBL" id="DS268437">
    <property type="protein sequence ID" value="EFO99154.1"/>
    <property type="molecule type" value="Genomic_DNA"/>
</dbReference>
<feature type="transmembrane region" description="Helical" evidence="1">
    <location>
        <begin position="387"/>
        <end position="407"/>
    </location>
</feature>
<accession>E3MDR0</accession>
<feature type="transmembrane region" description="Helical" evidence="1">
    <location>
        <begin position="66"/>
        <end position="88"/>
    </location>
</feature>
<name>E3MDR0_CAERE</name>
<dbReference type="InParanoid" id="E3MDR0"/>
<feature type="transmembrane region" description="Helical" evidence="1">
    <location>
        <begin position="232"/>
        <end position="254"/>
    </location>
</feature>